<dbReference type="InterPro" id="IPR038726">
    <property type="entry name" value="PDDEXK_AddAB-type"/>
</dbReference>
<dbReference type="Proteomes" id="UP000280344">
    <property type="component" value="Chromosome"/>
</dbReference>
<gene>
    <name evidence="5" type="ORF">EJ997_02795</name>
</gene>
<keyword evidence="2" id="KW-0067">ATP-binding</keyword>
<keyword evidence="2" id="KW-0547">Nucleotide-binding</keyword>
<keyword evidence="2" id="KW-0347">Helicase</keyword>
<protein>
    <submittedName>
        <fullName evidence="5">PD-(D/E)XK nuclease family protein</fullName>
    </submittedName>
</protein>
<dbReference type="AlphaFoldDB" id="A0A3S9PVQ9"/>
<keyword evidence="2" id="KW-0378">Hydrolase</keyword>
<evidence type="ECO:0000259" key="4">
    <source>
        <dbReference type="Pfam" id="PF12705"/>
    </source>
</evidence>
<keyword evidence="1" id="KW-0227">DNA damage</keyword>
<dbReference type="GO" id="GO:0004386">
    <property type="term" value="F:helicase activity"/>
    <property type="evidence" value="ECO:0007669"/>
    <property type="project" value="UniProtKB-KW"/>
</dbReference>
<dbReference type="SUPFAM" id="SSF52980">
    <property type="entry name" value="Restriction endonuclease-like"/>
    <property type="match status" value="1"/>
</dbReference>
<reference evidence="5 6" key="1">
    <citation type="submission" date="2018-12" db="EMBL/GenBank/DDBJ databases">
        <title>Complete genome sequence of Flaviflexus sp. H23T48.</title>
        <authorList>
            <person name="Bae J.-W."/>
            <person name="Lee J.-Y."/>
        </authorList>
    </citation>
    <scope>NUCLEOTIDE SEQUENCE [LARGE SCALE GENOMIC DNA]</scope>
    <source>
        <strain evidence="5 6">H23T48</strain>
    </source>
</reference>
<dbReference type="GO" id="GO:0006281">
    <property type="term" value="P:DNA repair"/>
    <property type="evidence" value="ECO:0007669"/>
    <property type="project" value="UniProtKB-KW"/>
</dbReference>
<evidence type="ECO:0000256" key="3">
    <source>
        <dbReference type="ARBA" id="ARBA00023204"/>
    </source>
</evidence>
<keyword evidence="6" id="KW-1185">Reference proteome</keyword>
<sequence length="274" mass="31262">MRYLPALSVSRLNDFKQCPLKFRYRVIDRVPEPPSSAATKGTLVHSVLEHLYDLPAQERTIGRATDLLEPRWAAMVERDPEVQKLFEEESFDTWLDSARSLVRTYFNRENPVMLSPARSNRERMLTVELSSGIRFRGVIDRIDVAPSGDLRVVDYKTGKMPNPNYQSEALFQIRAYGLLLKEADGKEPLQSQIIYLGSDSTLTYWTDDKDNALVEDTIVSVWNQILDCLDTGVFPPRKSKLCNWCSFQSICPEFGGEVLPINEAGVEKLRKVQV</sequence>
<dbReference type="InterPro" id="IPR011604">
    <property type="entry name" value="PDDEXK-like_dom_sf"/>
</dbReference>
<accession>A0A3S9PVQ9</accession>
<evidence type="ECO:0000256" key="2">
    <source>
        <dbReference type="ARBA" id="ARBA00022806"/>
    </source>
</evidence>
<name>A0A3S9PVQ9_9ACTO</name>
<dbReference type="EMBL" id="CP034593">
    <property type="protein sequence ID" value="AZQ76429.1"/>
    <property type="molecule type" value="Genomic_DNA"/>
</dbReference>
<dbReference type="InterPro" id="IPR011335">
    <property type="entry name" value="Restrct_endonuc-II-like"/>
</dbReference>
<organism evidence="5 6">
    <name type="scientific">Flaviflexus ciconiae</name>
    <dbReference type="NCBI Taxonomy" id="2496867"/>
    <lineage>
        <taxon>Bacteria</taxon>
        <taxon>Bacillati</taxon>
        <taxon>Actinomycetota</taxon>
        <taxon>Actinomycetes</taxon>
        <taxon>Actinomycetales</taxon>
        <taxon>Actinomycetaceae</taxon>
        <taxon>Flaviflexus</taxon>
    </lineage>
</organism>
<evidence type="ECO:0000313" key="5">
    <source>
        <dbReference type="EMBL" id="AZQ76429.1"/>
    </source>
</evidence>
<evidence type="ECO:0000256" key="1">
    <source>
        <dbReference type="ARBA" id="ARBA00022763"/>
    </source>
</evidence>
<keyword evidence="3" id="KW-0234">DNA repair</keyword>
<dbReference type="Gene3D" id="3.90.320.10">
    <property type="match status" value="1"/>
</dbReference>
<dbReference type="Pfam" id="PF12705">
    <property type="entry name" value="PDDEXK_1"/>
    <property type="match status" value="1"/>
</dbReference>
<dbReference type="RefSeq" id="WP_126703237.1">
    <property type="nucleotide sequence ID" value="NZ_CP034593.1"/>
</dbReference>
<dbReference type="OrthoDB" id="9791397at2"/>
<proteinExistence type="predicted"/>
<feature type="domain" description="PD-(D/E)XK endonuclease-like" evidence="4">
    <location>
        <begin position="7"/>
        <end position="252"/>
    </location>
</feature>
<dbReference type="KEGG" id="flh:EJ997_02795"/>
<evidence type="ECO:0000313" key="6">
    <source>
        <dbReference type="Proteomes" id="UP000280344"/>
    </source>
</evidence>